<dbReference type="Proteomes" id="UP001596472">
    <property type="component" value="Unassembled WGS sequence"/>
</dbReference>
<dbReference type="SUPFAM" id="SSF53254">
    <property type="entry name" value="Phosphoglycerate mutase-like"/>
    <property type="match status" value="1"/>
</dbReference>
<dbReference type="InterPro" id="IPR013078">
    <property type="entry name" value="His_Pase_superF_clade-1"/>
</dbReference>
<accession>A0ABW2L4I0</accession>
<evidence type="ECO:0000313" key="1">
    <source>
        <dbReference type="EMBL" id="MFC7336075.1"/>
    </source>
</evidence>
<keyword evidence="2" id="KW-1185">Reference proteome</keyword>
<sequence length="159" mass="17567">MMELILLRHGKAEDSNPGGDAQRALVEKGHDQARRAARLLHAIDRLPHIVLSSPRLRARETAETFCEAAEIPGPVMQGWLDCGMDPETALQELRAFSDFDRVMIVGHEPDFSSLVEWLLGCSGSSVEVKKGSLVGIEIHPPAWHAVLMFVIPPKMIGKR</sequence>
<organism evidence="1 2">
    <name type="scientific">Haloferula chungangensis</name>
    <dbReference type="NCBI Taxonomy" id="1048331"/>
    <lineage>
        <taxon>Bacteria</taxon>
        <taxon>Pseudomonadati</taxon>
        <taxon>Verrucomicrobiota</taxon>
        <taxon>Verrucomicrobiia</taxon>
        <taxon>Verrucomicrobiales</taxon>
        <taxon>Verrucomicrobiaceae</taxon>
        <taxon>Haloferula</taxon>
    </lineage>
</organism>
<dbReference type="Gene3D" id="3.40.50.1240">
    <property type="entry name" value="Phosphoglycerate mutase-like"/>
    <property type="match status" value="1"/>
</dbReference>
<dbReference type="EMBL" id="JBHTBS010000001">
    <property type="protein sequence ID" value="MFC7336075.1"/>
    <property type="molecule type" value="Genomic_DNA"/>
</dbReference>
<gene>
    <name evidence="1" type="ORF">ACFQY0_02710</name>
</gene>
<reference evidence="2" key="1">
    <citation type="journal article" date="2019" name="Int. J. Syst. Evol. Microbiol.">
        <title>The Global Catalogue of Microorganisms (GCM) 10K type strain sequencing project: providing services to taxonomists for standard genome sequencing and annotation.</title>
        <authorList>
            <consortium name="The Broad Institute Genomics Platform"/>
            <consortium name="The Broad Institute Genome Sequencing Center for Infectious Disease"/>
            <person name="Wu L."/>
            <person name="Ma J."/>
        </authorList>
    </citation>
    <scope>NUCLEOTIDE SEQUENCE [LARGE SCALE GENOMIC DNA]</scope>
    <source>
        <strain evidence="2">CGMCC 4.1467</strain>
    </source>
</reference>
<dbReference type="SMART" id="SM00855">
    <property type="entry name" value="PGAM"/>
    <property type="match status" value="1"/>
</dbReference>
<name>A0ABW2L4I0_9BACT</name>
<protein>
    <submittedName>
        <fullName evidence="1">SixA phosphatase family protein</fullName>
    </submittedName>
</protein>
<dbReference type="CDD" id="cd07067">
    <property type="entry name" value="HP_PGM_like"/>
    <property type="match status" value="1"/>
</dbReference>
<dbReference type="InterPro" id="IPR029033">
    <property type="entry name" value="His_PPase_superfam"/>
</dbReference>
<evidence type="ECO:0000313" key="2">
    <source>
        <dbReference type="Proteomes" id="UP001596472"/>
    </source>
</evidence>
<proteinExistence type="predicted"/>
<comment type="caution">
    <text evidence="1">The sequence shown here is derived from an EMBL/GenBank/DDBJ whole genome shotgun (WGS) entry which is preliminary data.</text>
</comment>
<dbReference type="Pfam" id="PF00300">
    <property type="entry name" value="His_Phos_1"/>
    <property type="match status" value="1"/>
</dbReference>